<reference evidence="2 3" key="1">
    <citation type="submission" date="2015-12" db="EMBL/GenBank/DDBJ databases">
        <title>Haloferax profundi sp. nov. isolated from the Discovery deep brine-seawater interface in the Red Sea.</title>
        <authorList>
            <person name="Zhang G."/>
            <person name="Stingl U."/>
            <person name="Rashid M."/>
        </authorList>
    </citation>
    <scope>NUCLEOTIDE SEQUENCE [LARGE SCALE GENOMIC DNA]</scope>
    <source>
        <strain evidence="2 3">SB29</strain>
    </source>
</reference>
<feature type="domain" description="Dockerin" evidence="1">
    <location>
        <begin position="35"/>
        <end position="98"/>
    </location>
</feature>
<evidence type="ECO:0000259" key="1">
    <source>
        <dbReference type="PROSITE" id="PS51766"/>
    </source>
</evidence>
<gene>
    <name evidence="2" type="ORF">AUR66_20165</name>
</gene>
<dbReference type="CDD" id="cd14256">
    <property type="entry name" value="Dockerin_I"/>
    <property type="match status" value="1"/>
</dbReference>
<dbReference type="InterPro" id="IPR036439">
    <property type="entry name" value="Dockerin_dom_sf"/>
</dbReference>
<dbReference type="Pfam" id="PF00404">
    <property type="entry name" value="Dockerin_1"/>
    <property type="match status" value="1"/>
</dbReference>
<dbReference type="AlphaFoldDB" id="A0A0W1RAQ1"/>
<dbReference type="InterPro" id="IPR002105">
    <property type="entry name" value="Dockerin_1_rpt"/>
</dbReference>
<comment type="caution">
    <text evidence="2">The sequence shown here is derived from an EMBL/GenBank/DDBJ whole genome shotgun (WGS) entry which is preliminary data.</text>
</comment>
<dbReference type="PROSITE" id="PS51766">
    <property type="entry name" value="DOCKERIN"/>
    <property type="match status" value="1"/>
</dbReference>
<dbReference type="GO" id="GO:0000272">
    <property type="term" value="P:polysaccharide catabolic process"/>
    <property type="evidence" value="ECO:0007669"/>
    <property type="project" value="InterPro"/>
</dbReference>
<dbReference type="InterPro" id="IPR016134">
    <property type="entry name" value="Dockerin_dom"/>
</dbReference>
<protein>
    <recommendedName>
        <fullName evidence="1">Dockerin domain-containing protein</fullName>
    </recommendedName>
</protein>
<sequence length="102" mass="10670">MTTDANIIKQSDVNGDTRLRLNETDSATEVTVEYEGYELGNVNEDGTVDADDASDIAKNVTSGNDAAYGDVNGDGQVTAVDAMLVQQYSEGNIGADYNQGGA</sequence>
<dbReference type="Gene3D" id="1.10.1330.10">
    <property type="entry name" value="Dockerin domain"/>
    <property type="match status" value="1"/>
</dbReference>
<evidence type="ECO:0000313" key="2">
    <source>
        <dbReference type="EMBL" id="KTG10540.1"/>
    </source>
</evidence>
<dbReference type="SUPFAM" id="SSF63446">
    <property type="entry name" value="Type I dockerin domain"/>
    <property type="match status" value="1"/>
</dbReference>
<keyword evidence="3" id="KW-1185">Reference proteome</keyword>
<proteinExistence type="predicted"/>
<dbReference type="Proteomes" id="UP000053157">
    <property type="component" value="Unassembled WGS sequence"/>
</dbReference>
<dbReference type="EMBL" id="LOPV01000673">
    <property type="protein sequence ID" value="KTG10540.1"/>
    <property type="molecule type" value="Genomic_DNA"/>
</dbReference>
<dbReference type="GO" id="GO:0004553">
    <property type="term" value="F:hydrolase activity, hydrolyzing O-glycosyl compounds"/>
    <property type="evidence" value="ECO:0007669"/>
    <property type="project" value="InterPro"/>
</dbReference>
<evidence type="ECO:0000313" key="3">
    <source>
        <dbReference type="Proteomes" id="UP000053157"/>
    </source>
</evidence>
<accession>A0A0W1RAQ1</accession>
<organism evidence="2 3">
    <name type="scientific">Haloferax profundi</name>
    <dbReference type="NCBI Taxonomy" id="1544718"/>
    <lineage>
        <taxon>Archaea</taxon>
        <taxon>Methanobacteriati</taxon>
        <taxon>Methanobacteriota</taxon>
        <taxon>Stenosarchaea group</taxon>
        <taxon>Halobacteria</taxon>
        <taxon>Halobacteriales</taxon>
        <taxon>Haloferacaceae</taxon>
        <taxon>Haloferax</taxon>
    </lineage>
</organism>
<name>A0A0W1RAQ1_9EURY</name>